<dbReference type="GO" id="GO:0008270">
    <property type="term" value="F:zinc ion binding"/>
    <property type="evidence" value="ECO:0007669"/>
    <property type="project" value="UniProtKB-UniRule"/>
</dbReference>
<keyword evidence="3 18" id="KW-0479">Metal-binding</keyword>
<sequence>MDKIEVRGARTHNLKDISLTIPRDKLIVITGLSGSGKSSLAFDTLYAEGQRRYVESLSAYARQFLSLMEKPDVDHIEGLSPAISIEQKSTSHNPRSTVGTITEIYDYLRLLYARIGEPRCPEHHVELTAQTISQMVDKALELPEGTKLMLLAPIVKERKGEHVKTLENLAAQGFIRARIDGEVCDLSDPPTLELHKKHTIEVVVDRFKVRDDLQQRLAESFETALELTGGIAVVDYMDDSEHDPLIFSANFACPHCGYSMQELEPRLFSFNNPAGACGTCDGLGVQQYFDADRVVLDDKLSIAEGAIKGWDQKNYYYFQMLGSLAKHYGFDLFAPFKSISKKFQNIILNGSGNEEIEFQYSNDRGDLRVKRHLFEGILNTLDRRYKETESSAVRDDLSKYISTQSCSSCHGTRLRLEARNVFVGDTTLPEICEMSIQDSMAFFSSLTLQGQKAQIADKVMKEINERLHFLVNVGLNYLNLSRSADTLSGGEAQRIRLASQIGAGLVGVMYVLDEPSIGLHQRDNERLLKTLNHLRDLGNTVIVVEHDEDAIRSADHIIDIGPGAGVHGGHIVAEGDYEAIISNPESLTGQYLNGTKEIAIPNERVKADPKKQVELIGATGNNLKNVTLKLPVGLFTCITGVSGSGKSTLINDTFFKIAHTQLNGATTSEPAPYKKIKGIEHFDKVIDIDQSPIGRTPRSNPATYTGIFTPIRELFSGTPESRSRGYKPGRFSFNVRGGRCEACQGDGVIKVEMHFLPDVYVPCDVCSGKRYNRETLEVKYKGKSIDEVLQMTIEDAHTFFEPVPVIARKLQTLMDVGLSYIRLGQAATTLSGGEAQRVKLARELSKRDTGKTLYILDEPTTGLHFHDIQQLLTVLHRLRERGNTIVVIEHNLDVVKTADWIVDLGPEGGQGGGEIIAEGTPEDVAQVEGSHTARFLKPMLK</sequence>
<dbReference type="AlphaFoldDB" id="B5FGL8"/>
<dbReference type="FunFam" id="1.20.1580.10:FF:000003">
    <property type="entry name" value="UvrABC system protein A"/>
    <property type="match status" value="1"/>
</dbReference>
<comment type="function">
    <text evidence="18">The UvrABC repair system catalyzes the recognition and processing of DNA lesions. UvrA is an ATPase and a DNA-binding protein. A damage recognition complex composed of 2 UvrA and 2 UvrB subunits scans DNA for abnormalities. When the presence of a lesion has been verified by UvrB, the UvrA molecules dissociate.</text>
</comment>
<dbReference type="GO" id="GO:0009380">
    <property type="term" value="C:excinuclease repair complex"/>
    <property type="evidence" value="ECO:0007669"/>
    <property type="project" value="InterPro"/>
</dbReference>
<feature type="domain" description="ABC transporter" evidence="19">
    <location>
        <begin position="605"/>
        <end position="937"/>
    </location>
</feature>
<dbReference type="RefSeq" id="WP_012533338.1">
    <property type="nucleotide sequence ID" value="NC_011184.1"/>
</dbReference>
<comment type="subunit">
    <text evidence="18">Forms a heterotetramer with UvrB during the search for lesions.</text>
</comment>
<name>B5FGL8_ALIFM</name>
<evidence type="ECO:0000256" key="15">
    <source>
        <dbReference type="ARBA" id="ARBA00038000"/>
    </source>
</evidence>
<evidence type="ECO:0000256" key="8">
    <source>
        <dbReference type="ARBA" id="ARBA00022771"/>
    </source>
</evidence>
<dbReference type="PANTHER" id="PTHR43152">
    <property type="entry name" value="UVRABC SYSTEM PROTEIN A"/>
    <property type="match status" value="1"/>
</dbReference>
<dbReference type="Pfam" id="PF17755">
    <property type="entry name" value="UvrA_DNA-bind"/>
    <property type="match status" value="1"/>
</dbReference>
<feature type="zinc finger region" description="C4-type" evidence="18">
    <location>
        <begin position="253"/>
        <end position="280"/>
    </location>
</feature>
<keyword evidence="11 18" id="KW-0267">Excision nuclease</keyword>
<evidence type="ECO:0000256" key="3">
    <source>
        <dbReference type="ARBA" id="ARBA00022723"/>
    </source>
</evidence>
<dbReference type="FunFam" id="3.30.190.20:FF:000003">
    <property type="entry name" value="UvrABC system protein A"/>
    <property type="match status" value="1"/>
</dbReference>
<keyword evidence="12 18" id="KW-0238">DNA-binding</keyword>
<dbReference type="InterPro" id="IPR013815">
    <property type="entry name" value="ATP_grasp_subdomain_1"/>
</dbReference>
<dbReference type="GO" id="GO:0009381">
    <property type="term" value="F:excinuclease ABC activity"/>
    <property type="evidence" value="ECO:0007669"/>
    <property type="project" value="UniProtKB-UniRule"/>
</dbReference>
<evidence type="ECO:0000256" key="1">
    <source>
        <dbReference type="ARBA" id="ARBA00004496"/>
    </source>
</evidence>
<dbReference type="KEGG" id="vfm:VFMJ11_0332"/>
<dbReference type="Gene3D" id="1.10.8.280">
    <property type="entry name" value="ABC transporter ATPase domain-like"/>
    <property type="match status" value="1"/>
</dbReference>
<dbReference type="PANTHER" id="PTHR43152:SF3">
    <property type="entry name" value="UVRABC SYSTEM PROTEIN A"/>
    <property type="match status" value="1"/>
</dbReference>
<dbReference type="SUPFAM" id="SSF52540">
    <property type="entry name" value="P-loop containing nucleoside triphosphate hydrolases"/>
    <property type="match status" value="2"/>
</dbReference>
<dbReference type="GO" id="GO:0016887">
    <property type="term" value="F:ATP hydrolysis activity"/>
    <property type="evidence" value="ECO:0007669"/>
    <property type="project" value="InterPro"/>
</dbReference>
<keyword evidence="6 18" id="KW-0227">DNA damage</keyword>
<evidence type="ECO:0000259" key="19">
    <source>
        <dbReference type="PROSITE" id="PS50893"/>
    </source>
</evidence>
<dbReference type="FunFam" id="1.20.1580.10:FF:000002">
    <property type="entry name" value="UvrABC system protein A"/>
    <property type="match status" value="1"/>
</dbReference>
<evidence type="ECO:0000256" key="10">
    <source>
        <dbReference type="ARBA" id="ARBA00022840"/>
    </source>
</evidence>
<evidence type="ECO:0000256" key="12">
    <source>
        <dbReference type="ARBA" id="ARBA00023125"/>
    </source>
</evidence>
<dbReference type="GO" id="GO:0005524">
    <property type="term" value="F:ATP binding"/>
    <property type="evidence" value="ECO:0007669"/>
    <property type="project" value="UniProtKB-UniRule"/>
</dbReference>
<comment type="subcellular location">
    <subcellularLocation>
        <location evidence="1 18">Cytoplasm</location>
    </subcellularLocation>
</comment>
<feature type="binding site" evidence="18">
    <location>
        <begin position="31"/>
        <end position="38"/>
    </location>
    <ligand>
        <name>ATP</name>
        <dbReference type="ChEBI" id="CHEBI:30616"/>
    </ligand>
</feature>
<dbReference type="HAMAP" id="MF_00205">
    <property type="entry name" value="UvrA"/>
    <property type="match status" value="1"/>
</dbReference>
<evidence type="ECO:0000313" key="21">
    <source>
        <dbReference type="Proteomes" id="UP000001857"/>
    </source>
</evidence>
<comment type="similarity">
    <text evidence="15 18">Belongs to the ABC transporter superfamily. UvrA family.</text>
</comment>
<dbReference type="InterPro" id="IPR027417">
    <property type="entry name" value="P-loop_NTPase"/>
</dbReference>
<organism evidence="20 21">
    <name type="scientific">Aliivibrio fischeri (strain MJ11)</name>
    <name type="common">Vibrio fischeri</name>
    <dbReference type="NCBI Taxonomy" id="388396"/>
    <lineage>
        <taxon>Bacteria</taxon>
        <taxon>Pseudomonadati</taxon>
        <taxon>Pseudomonadota</taxon>
        <taxon>Gammaproteobacteria</taxon>
        <taxon>Vibrionales</taxon>
        <taxon>Vibrionaceae</taxon>
        <taxon>Aliivibrio</taxon>
    </lineage>
</organism>
<dbReference type="Proteomes" id="UP000001857">
    <property type="component" value="Chromosome I"/>
</dbReference>
<feature type="domain" description="ABC transporter" evidence="19">
    <location>
        <begin position="327"/>
        <end position="593"/>
    </location>
</feature>
<evidence type="ECO:0000256" key="5">
    <source>
        <dbReference type="ARBA" id="ARBA00022741"/>
    </source>
</evidence>
<dbReference type="InterPro" id="IPR003439">
    <property type="entry name" value="ABC_transporter-like_ATP-bd"/>
</dbReference>
<dbReference type="NCBIfam" id="TIGR00630">
    <property type="entry name" value="uvra"/>
    <property type="match status" value="1"/>
</dbReference>
<dbReference type="GO" id="GO:0009432">
    <property type="term" value="P:SOS response"/>
    <property type="evidence" value="ECO:0007669"/>
    <property type="project" value="UniProtKB-UniRule"/>
</dbReference>
<proteinExistence type="inferred from homology"/>
<dbReference type="PROSITE" id="PS50893">
    <property type="entry name" value="ABC_TRANSPORTER_2"/>
    <property type="match status" value="2"/>
</dbReference>
<evidence type="ECO:0000256" key="2">
    <source>
        <dbReference type="ARBA" id="ARBA00022490"/>
    </source>
</evidence>
<dbReference type="GO" id="GO:0006289">
    <property type="term" value="P:nucleotide-excision repair"/>
    <property type="evidence" value="ECO:0007669"/>
    <property type="project" value="UniProtKB-UniRule"/>
</dbReference>
<dbReference type="GO" id="GO:0005737">
    <property type="term" value="C:cytoplasm"/>
    <property type="evidence" value="ECO:0007669"/>
    <property type="project" value="UniProtKB-SubCell"/>
</dbReference>
<dbReference type="InterPro" id="IPR004602">
    <property type="entry name" value="UvrA"/>
</dbReference>
<dbReference type="InterPro" id="IPR017871">
    <property type="entry name" value="ABC_transporter-like_CS"/>
</dbReference>
<evidence type="ECO:0000256" key="17">
    <source>
        <dbReference type="ARBA" id="ARBA00042156"/>
    </source>
</evidence>
<keyword evidence="2 18" id="KW-0963">Cytoplasm</keyword>
<keyword evidence="7 18" id="KW-0228">DNA excision</keyword>
<reference evidence="21" key="1">
    <citation type="submission" date="2008-08" db="EMBL/GenBank/DDBJ databases">
        <title>Complete sequence of Vibrio fischeri strain MJ11.</title>
        <authorList>
            <person name="Mandel M.J."/>
            <person name="Stabb E.V."/>
            <person name="Ruby E.G."/>
            <person name="Ferriera S."/>
            <person name="Johnson J."/>
            <person name="Kravitz S."/>
            <person name="Beeson K."/>
            <person name="Sutton G."/>
            <person name="Rogers Y.-H."/>
            <person name="Friedman R."/>
            <person name="Frazier M."/>
            <person name="Venter J.C."/>
        </authorList>
    </citation>
    <scope>NUCLEOTIDE SEQUENCE [LARGE SCALE GENOMIC DNA]</scope>
    <source>
        <strain evidence="21">MJ11</strain>
    </source>
</reference>
<evidence type="ECO:0000256" key="14">
    <source>
        <dbReference type="ARBA" id="ARBA00023236"/>
    </source>
</evidence>
<evidence type="ECO:0000256" key="18">
    <source>
        <dbReference type="HAMAP-Rule" id="MF_00205"/>
    </source>
</evidence>
<keyword evidence="13 18" id="KW-0234">DNA repair</keyword>
<dbReference type="HOGENOM" id="CLU_001370_0_2_6"/>
<keyword evidence="10 18" id="KW-0067">ATP-binding</keyword>
<feature type="zinc finger region" description="C4-type" evidence="18">
    <location>
        <begin position="740"/>
        <end position="766"/>
    </location>
</feature>
<dbReference type="Gene3D" id="1.20.1580.10">
    <property type="entry name" value="ABC transporter ATPase like domain"/>
    <property type="match status" value="2"/>
</dbReference>
<reference evidence="20 21" key="2">
    <citation type="journal article" date="2009" name="Nature">
        <title>A single regulatory gene is sufficient to alter bacterial host range.</title>
        <authorList>
            <person name="Mandel M.J."/>
            <person name="Wollenberg M.S."/>
            <person name="Stabb E.V."/>
            <person name="Visick K.L."/>
            <person name="Ruby E.G."/>
        </authorList>
    </citation>
    <scope>NUCLEOTIDE SEQUENCE [LARGE SCALE GENOMIC DNA]</scope>
    <source>
        <strain evidence="20 21">MJ11</strain>
    </source>
</reference>
<evidence type="ECO:0000256" key="6">
    <source>
        <dbReference type="ARBA" id="ARBA00022763"/>
    </source>
</evidence>
<dbReference type="CDD" id="cd03271">
    <property type="entry name" value="ABC_UvrA_II"/>
    <property type="match status" value="1"/>
</dbReference>
<evidence type="ECO:0000256" key="7">
    <source>
        <dbReference type="ARBA" id="ARBA00022769"/>
    </source>
</evidence>
<dbReference type="CDD" id="cd03270">
    <property type="entry name" value="ABC_UvrA_I"/>
    <property type="match status" value="1"/>
</dbReference>
<dbReference type="InterPro" id="IPR041552">
    <property type="entry name" value="UvrA_DNA-bd"/>
</dbReference>
<keyword evidence="14 18" id="KW-0742">SOS response</keyword>
<keyword evidence="9 18" id="KW-0862">Zinc</keyword>
<dbReference type="Gene3D" id="3.30.1490.20">
    <property type="entry name" value="ATP-grasp fold, A domain"/>
    <property type="match status" value="1"/>
</dbReference>
<evidence type="ECO:0000256" key="9">
    <source>
        <dbReference type="ARBA" id="ARBA00022833"/>
    </source>
</evidence>
<accession>B5FGL8</accession>
<dbReference type="InterPro" id="IPR041102">
    <property type="entry name" value="UvrA_inter"/>
</dbReference>
<keyword evidence="8 18" id="KW-0863">Zinc-finger</keyword>
<evidence type="ECO:0000256" key="16">
    <source>
        <dbReference type="ARBA" id="ARBA00039316"/>
    </source>
</evidence>
<keyword evidence="5 18" id="KW-0547">Nucleotide-binding</keyword>
<dbReference type="GO" id="GO:0003677">
    <property type="term" value="F:DNA binding"/>
    <property type="evidence" value="ECO:0007669"/>
    <property type="project" value="UniProtKB-UniRule"/>
</dbReference>
<dbReference type="Gene3D" id="3.40.50.300">
    <property type="entry name" value="P-loop containing nucleotide triphosphate hydrolases"/>
    <property type="match status" value="2"/>
</dbReference>
<gene>
    <name evidence="18 20" type="primary">uvrA</name>
    <name evidence="20" type="ordered locus">VFMJ11_0332</name>
</gene>
<dbReference type="NCBIfam" id="NF001503">
    <property type="entry name" value="PRK00349.1"/>
    <property type="match status" value="1"/>
</dbReference>
<feature type="binding site" evidence="18">
    <location>
        <begin position="640"/>
        <end position="647"/>
    </location>
    <ligand>
        <name>ATP</name>
        <dbReference type="ChEBI" id="CHEBI:30616"/>
    </ligand>
</feature>
<evidence type="ECO:0000256" key="11">
    <source>
        <dbReference type="ARBA" id="ARBA00022881"/>
    </source>
</evidence>
<keyword evidence="4 18" id="KW-0677">Repeat</keyword>
<evidence type="ECO:0000256" key="4">
    <source>
        <dbReference type="ARBA" id="ARBA00022737"/>
    </source>
</evidence>
<dbReference type="Pfam" id="PF17760">
    <property type="entry name" value="UvrA_inter"/>
    <property type="match status" value="1"/>
</dbReference>
<dbReference type="FunFam" id="1.10.8.280:FF:000001">
    <property type="entry name" value="UvrABC system protein A"/>
    <property type="match status" value="1"/>
</dbReference>
<evidence type="ECO:0000313" key="20">
    <source>
        <dbReference type="EMBL" id="ACH65870.1"/>
    </source>
</evidence>
<protein>
    <recommendedName>
        <fullName evidence="16 18">UvrABC system protein A</fullName>
        <shortName evidence="18">UvrA protein</shortName>
    </recommendedName>
    <alternativeName>
        <fullName evidence="17 18">Excinuclease ABC subunit A</fullName>
    </alternativeName>
</protein>
<dbReference type="PROSITE" id="PS00211">
    <property type="entry name" value="ABC_TRANSPORTER_1"/>
    <property type="match status" value="2"/>
</dbReference>
<dbReference type="EMBL" id="CP001139">
    <property type="protein sequence ID" value="ACH65870.1"/>
    <property type="molecule type" value="Genomic_DNA"/>
</dbReference>
<dbReference type="Pfam" id="PF00005">
    <property type="entry name" value="ABC_tran"/>
    <property type="match status" value="1"/>
</dbReference>
<evidence type="ECO:0000256" key="13">
    <source>
        <dbReference type="ARBA" id="ARBA00023204"/>
    </source>
</evidence>